<reference evidence="3" key="1">
    <citation type="submission" date="2022-12" db="EMBL/GenBank/DDBJ databases">
        <title>Chromosome-Level Genome Assembly of Japanese Cedar (Cryptomeriajaponica D. Don).</title>
        <authorList>
            <person name="Fujino T."/>
            <person name="Yamaguchi K."/>
            <person name="Yokoyama T."/>
            <person name="Hamanaka T."/>
            <person name="Harazono Y."/>
            <person name="Kamada H."/>
            <person name="Kobayashi W."/>
            <person name="Ujino-Ihara T."/>
            <person name="Uchiyama K."/>
            <person name="Matsumoto A."/>
            <person name="Izuno A."/>
            <person name="Tsumura Y."/>
            <person name="Toyoda A."/>
            <person name="Shigenobu S."/>
            <person name="Moriguchi Y."/>
            <person name="Ueno S."/>
            <person name="Kasahara M."/>
        </authorList>
    </citation>
    <scope>NUCLEOTIDE SEQUENCE</scope>
</reference>
<evidence type="ECO:0000313" key="3">
    <source>
        <dbReference type="EMBL" id="GLJ59279.1"/>
    </source>
</evidence>
<name>A0AAD3NVP6_CRYJA</name>
<comment type="caution">
    <text evidence="3">The sequence shown here is derived from an EMBL/GenBank/DDBJ whole genome shotgun (WGS) entry which is preliminary data.</text>
</comment>
<evidence type="ECO:0000313" key="2">
    <source>
        <dbReference type="EMBL" id="GLJ56413.1"/>
    </source>
</evidence>
<dbReference type="Proteomes" id="UP001234787">
    <property type="component" value="Unassembled WGS sequence"/>
</dbReference>
<proteinExistence type="predicted"/>
<dbReference type="AlphaFoldDB" id="A0AAD3NVP6"/>
<accession>A0AAD3NVP6</accession>
<feature type="region of interest" description="Disordered" evidence="1">
    <location>
        <begin position="164"/>
        <end position="189"/>
    </location>
</feature>
<keyword evidence="4" id="KW-1185">Reference proteome</keyword>
<gene>
    <name evidence="2" type="ORF">SUGI_1223110</name>
    <name evidence="3" type="ORF">SUGI_1501120</name>
</gene>
<dbReference type="EMBL" id="BSEH01000796">
    <property type="protein sequence ID" value="GLJ59279.1"/>
    <property type="molecule type" value="Genomic_DNA"/>
</dbReference>
<sequence length="216" mass="24273">MYLAWIGPPASKVRTPELRFAGGQRPVILERRDPFTFSHSSSCHFLPVLMVIQGSMGHQQILVKEVLLHLTQALTGTCGSGFRSCKDSNQARTIVIRQELKGGGSQRDQRRDFVRTHPRSSKCRVEQARILASIFALGGGWWVNGPRGGRHRFLARLTIGMQSGDKEARQQEKRIKPRKGSENTRSHSDLYIKPKGHLTYINGEAFPFPVRTDSTP</sequence>
<evidence type="ECO:0000256" key="1">
    <source>
        <dbReference type="SAM" id="MobiDB-lite"/>
    </source>
</evidence>
<organism evidence="3 4">
    <name type="scientific">Cryptomeria japonica</name>
    <name type="common">Japanese cedar</name>
    <name type="synonym">Cupressus japonica</name>
    <dbReference type="NCBI Taxonomy" id="3369"/>
    <lineage>
        <taxon>Eukaryota</taxon>
        <taxon>Viridiplantae</taxon>
        <taxon>Streptophyta</taxon>
        <taxon>Embryophyta</taxon>
        <taxon>Tracheophyta</taxon>
        <taxon>Spermatophyta</taxon>
        <taxon>Pinopsida</taxon>
        <taxon>Pinidae</taxon>
        <taxon>Conifers II</taxon>
        <taxon>Cupressales</taxon>
        <taxon>Cupressaceae</taxon>
        <taxon>Cryptomeria</taxon>
    </lineage>
</organism>
<dbReference type="EMBL" id="BSEH01000022">
    <property type="protein sequence ID" value="GLJ56413.1"/>
    <property type="molecule type" value="Genomic_DNA"/>
</dbReference>
<evidence type="ECO:0000313" key="4">
    <source>
        <dbReference type="Proteomes" id="UP001234787"/>
    </source>
</evidence>
<protein>
    <submittedName>
        <fullName evidence="3">Uncharacterized protein</fullName>
    </submittedName>
</protein>